<dbReference type="PANTHER" id="PTHR43097">
    <property type="entry name" value="GLUTAMINE-TRNA LIGASE"/>
    <property type="match status" value="1"/>
</dbReference>
<evidence type="ECO:0000259" key="11">
    <source>
        <dbReference type="Pfam" id="PF00749"/>
    </source>
</evidence>
<protein>
    <recommendedName>
        <fullName evidence="2">glutamine--tRNA ligase</fullName>
        <ecNumber evidence="2">6.1.1.18</ecNumber>
    </recommendedName>
    <alternativeName>
        <fullName evidence="8">Glutaminyl-tRNA synthetase</fullName>
    </alternativeName>
</protein>
<feature type="domain" description="Glutaminyl-tRNA synthetase class Ib non-specific RNA-binding" evidence="13">
    <location>
        <begin position="189"/>
        <end position="279"/>
    </location>
</feature>
<organism evidence="16 17">
    <name type="scientific">Hydra vulgaris</name>
    <name type="common">Hydra</name>
    <name type="synonym">Hydra attenuata</name>
    <dbReference type="NCBI Taxonomy" id="6087"/>
    <lineage>
        <taxon>Eukaryota</taxon>
        <taxon>Metazoa</taxon>
        <taxon>Cnidaria</taxon>
        <taxon>Hydrozoa</taxon>
        <taxon>Hydroidolina</taxon>
        <taxon>Anthoathecata</taxon>
        <taxon>Aplanulata</taxon>
        <taxon>Hydridae</taxon>
        <taxon>Hydra</taxon>
    </lineage>
</organism>
<dbReference type="InterPro" id="IPR014729">
    <property type="entry name" value="Rossmann-like_a/b/a_fold"/>
</dbReference>
<evidence type="ECO:0000259" key="15">
    <source>
        <dbReference type="Pfam" id="PF20974"/>
    </source>
</evidence>
<evidence type="ECO:0000256" key="2">
    <source>
        <dbReference type="ARBA" id="ARBA00012836"/>
    </source>
</evidence>
<evidence type="ECO:0000259" key="14">
    <source>
        <dbReference type="Pfam" id="PF04558"/>
    </source>
</evidence>
<dbReference type="Pfam" id="PF03950">
    <property type="entry name" value="tRNA-synt_1c_C"/>
    <property type="match status" value="1"/>
</dbReference>
<dbReference type="GO" id="GO:0016874">
    <property type="term" value="F:ligase activity"/>
    <property type="evidence" value="ECO:0007669"/>
    <property type="project" value="UniProtKB-KW"/>
</dbReference>
<dbReference type="GeneID" id="100207406"/>
<reference evidence="17" key="1">
    <citation type="submission" date="2025-08" db="UniProtKB">
        <authorList>
            <consortium name="RefSeq"/>
        </authorList>
    </citation>
    <scope>IDENTIFICATION</scope>
</reference>
<dbReference type="Pfam" id="PF00749">
    <property type="entry name" value="tRNA-synt_1c"/>
    <property type="match status" value="1"/>
</dbReference>
<evidence type="ECO:0000259" key="13">
    <source>
        <dbReference type="Pfam" id="PF04557"/>
    </source>
</evidence>
<dbReference type="Gene3D" id="3.40.50.620">
    <property type="entry name" value="HUPs"/>
    <property type="match status" value="1"/>
</dbReference>
<dbReference type="InterPro" id="IPR000924">
    <property type="entry name" value="Glu/Gln-tRNA-synth"/>
</dbReference>
<evidence type="ECO:0000313" key="17">
    <source>
        <dbReference type="RefSeq" id="XP_065673354.1"/>
    </source>
</evidence>
<feature type="domain" description="Glutamyl/glutaminyl-tRNA synthetase class Ib catalytic" evidence="11">
    <location>
        <begin position="288"/>
        <end position="587"/>
    </location>
</feature>
<dbReference type="InterPro" id="IPR020059">
    <property type="entry name" value="Glu/Gln-tRNA-synth_Ib_codon-bd"/>
</dbReference>
<dbReference type="Pfam" id="PF20974">
    <property type="entry name" value="tRNA-synt_1c_C2"/>
    <property type="match status" value="1"/>
</dbReference>
<dbReference type="Pfam" id="PF04557">
    <property type="entry name" value="tRNA_synt_1c_R2"/>
    <property type="match status" value="1"/>
</dbReference>
<keyword evidence="7 10" id="KW-0030">Aminoacyl-tRNA synthetase</keyword>
<dbReference type="PANTHER" id="PTHR43097:SF4">
    <property type="entry name" value="GLUTAMINE--TRNA LIGASE"/>
    <property type="match status" value="1"/>
</dbReference>
<evidence type="ECO:0000256" key="9">
    <source>
        <dbReference type="ARBA" id="ARBA00048270"/>
    </source>
</evidence>
<feature type="domain" description="tRNA synthetases class I (E and Q) anti-codon binding" evidence="15">
    <location>
        <begin position="701"/>
        <end position="776"/>
    </location>
</feature>
<evidence type="ECO:0000256" key="8">
    <source>
        <dbReference type="ARBA" id="ARBA00030466"/>
    </source>
</evidence>
<dbReference type="Pfam" id="PF04558">
    <property type="entry name" value="tRNA_synt_1c_R1"/>
    <property type="match status" value="1"/>
</dbReference>
<evidence type="ECO:0000256" key="7">
    <source>
        <dbReference type="ARBA" id="ARBA00023146"/>
    </source>
</evidence>
<dbReference type="SUPFAM" id="SSF50715">
    <property type="entry name" value="Ribosomal protein L25-like"/>
    <property type="match status" value="1"/>
</dbReference>
<dbReference type="InterPro" id="IPR042558">
    <property type="entry name" value="Gln-tRNA-synth_Ib_RNA-bd_N_1"/>
</dbReference>
<keyword evidence="3 10" id="KW-0436">Ligase</keyword>
<dbReference type="InterPro" id="IPR050132">
    <property type="entry name" value="Gln/Glu-tRNA_Ligase"/>
</dbReference>
<keyword evidence="6 10" id="KW-0648">Protein biosynthesis</keyword>
<sequence length="799" mass="91416">MRLAKLLPCKAGFPKIFRTLSRSHLVMNNYIVLFQSIGLTEQKAKETIRNESLTKKLESIIYKAKDGDAPIAKPTGVLLYSLASGSLIDEAKLDFIIQYIKNQKITAVNQLNAALEYFKYNPTDPINLEAFERSCGVNVNYSPDEIEAAVEKVIKKYYEAIQTARYHYNTGLLLGEVSKDLPWVDMKKVKSEIDIQLLDILGPKTETDKAPIKKVVKKEKIETDKLKEKDHPLDLEAILKMIDPKTIYLAGEAAKFHKPGENYTTENYVITPNTMKHMKEHLEKYGNQVRTRFPPEPNGILHIGHAKAINFNFGYAKAHGGITFLRYDDTNPEKEEEKFFRGIREMVEWLGFEPYQVTHASDYFDELYDYAVQLIKNELAYVCHQQYDEIKGHNPPPSPWRDRPVSESLQLFEDMKKGKFDEGGAMLRMKMVMEDGKMDPVAYRIKYTPHHRTGDKWCIYPTYDFTHCLNDSLEHITHSLCTKEFQARRSSYYWLCNALDVYCPVQWEYGRLNLNYAVVSKRKIAKLIENKCVSDWDDPRLFTLTALKRRGIPPEAINLFCARIGVTGSQTVLDPSMLDSCVRDVLNVYAKRVMAVLDPLKVVILNEPEERVQVTVPNIPLDEKAGNHNVPFGNVIFIERADFREVATKDYKRLSCDQSVGLRHAGKVITVTNVVRDSSNHIIEIHATSENSSMSNKPKAFIHWVCDPITCEVRIYDRLFKHPNPEDPKEVPGGFLSDINENSLQVIKNAFVDVSVKGASHLSNFQFERIGFFAIDPDSTESLIVFNRTLALKEDSSKC</sequence>
<dbReference type="Gene3D" id="2.40.240.10">
    <property type="entry name" value="Ribosomal Protein L25, Chain P"/>
    <property type="match status" value="2"/>
</dbReference>
<accession>A0ABM4DG07</accession>
<dbReference type="InterPro" id="IPR001412">
    <property type="entry name" value="aa-tRNA-synth_I_CS"/>
</dbReference>
<dbReference type="RefSeq" id="XP_065673354.1">
    <property type="nucleotide sequence ID" value="XM_065817282.1"/>
</dbReference>
<gene>
    <name evidence="17" type="primary">LOC100207406</name>
</gene>
<dbReference type="Proteomes" id="UP001652625">
    <property type="component" value="Chromosome 14"/>
</dbReference>
<evidence type="ECO:0000256" key="3">
    <source>
        <dbReference type="ARBA" id="ARBA00022598"/>
    </source>
</evidence>
<dbReference type="PRINTS" id="PR00987">
    <property type="entry name" value="TRNASYNTHGLU"/>
</dbReference>
<comment type="similarity">
    <text evidence="1 10">Belongs to the class-I aminoacyl-tRNA synthetase family.</text>
</comment>
<dbReference type="InterPro" id="IPR004514">
    <property type="entry name" value="Gln-tRNA-synth"/>
</dbReference>
<feature type="domain" description="Glutaminyl-tRNA synthetase class Ib non-specific RNA-binding" evidence="14">
    <location>
        <begin position="31"/>
        <end position="185"/>
    </location>
</feature>
<dbReference type="Gene3D" id="1.10.8.1290">
    <property type="entry name" value="Glutaminyl-tRNA synthetase, non-specific RNA binding region part 1, domain 1"/>
    <property type="match status" value="1"/>
</dbReference>
<keyword evidence="5 10" id="KW-0067">ATP-binding</keyword>
<keyword evidence="16" id="KW-1185">Reference proteome</keyword>
<keyword evidence="4 10" id="KW-0547">Nucleotide-binding</keyword>
<name>A0ABM4DG07_HYDVU</name>
<dbReference type="InterPro" id="IPR011035">
    <property type="entry name" value="Ribosomal_bL25/Gln-tRNA_synth"/>
</dbReference>
<dbReference type="PROSITE" id="PS00178">
    <property type="entry name" value="AA_TRNA_LIGASE_I"/>
    <property type="match status" value="1"/>
</dbReference>
<feature type="domain" description="Glutamyl/glutaminyl-tRNA synthetase class Ib anti-codon binding" evidence="12">
    <location>
        <begin position="590"/>
        <end position="688"/>
    </location>
</feature>
<evidence type="ECO:0000256" key="4">
    <source>
        <dbReference type="ARBA" id="ARBA00022741"/>
    </source>
</evidence>
<dbReference type="Gene3D" id="1.10.10.2420">
    <property type="match status" value="1"/>
</dbReference>
<dbReference type="InterPro" id="IPR042559">
    <property type="entry name" value="Gln-tRNA-synth_Ib_RNA-bd_N_2"/>
</dbReference>
<dbReference type="InterPro" id="IPR020058">
    <property type="entry name" value="Glu/Gln-tRNA-synth_Ib_cat-dom"/>
</dbReference>
<proteinExistence type="inferred from homology"/>
<dbReference type="NCBIfam" id="TIGR00440">
    <property type="entry name" value="glnS"/>
    <property type="match status" value="1"/>
</dbReference>
<dbReference type="EC" id="6.1.1.18" evidence="2"/>
<evidence type="ECO:0000259" key="12">
    <source>
        <dbReference type="Pfam" id="PF03950"/>
    </source>
</evidence>
<dbReference type="InterPro" id="IPR049437">
    <property type="entry name" value="tRNA-synt_1c_C2"/>
</dbReference>
<comment type="catalytic activity">
    <reaction evidence="9">
        <text>tRNA(Gln) + L-glutamine + ATP = L-glutaminyl-tRNA(Gln) + AMP + diphosphate</text>
        <dbReference type="Rhea" id="RHEA:20121"/>
        <dbReference type="Rhea" id="RHEA-COMP:9662"/>
        <dbReference type="Rhea" id="RHEA-COMP:9681"/>
        <dbReference type="ChEBI" id="CHEBI:30616"/>
        <dbReference type="ChEBI" id="CHEBI:33019"/>
        <dbReference type="ChEBI" id="CHEBI:58359"/>
        <dbReference type="ChEBI" id="CHEBI:78442"/>
        <dbReference type="ChEBI" id="CHEBI:78521"/>
        <dbReference type="ChEBI" id="CHEBI:456215"/>
        <dbReference type="EC" id="6.1.1.18"/>
    </reaction>
</comment>
<dbReference type="InterPro" id="IPR020056">
    <property type="entry name" value="Rbsml_bL25/Gln-tRNA_synth_N"/>
</dbReference>
<evidence type="ECO:0000256" key="6">
    <source>
        <dbReference type="ARBA" id="ARBA00022917"/>
    </source>
</evidence>
<evidence type="ECO:0000313" key="16">
    <source>
        <dbReference type="Proteomes" id="UP001652625"/>
    </source>
</evidence>
<dbReference type="InterPro" id="IPR007639">
    <property type="entry name" value="Gln-tRNA-synth_Ib_RNA-bd_N"/>
</dbReference>
<dbReference type="InterPro" id="IPR007638">
    <property type="entry name" value="Gln-tRNA-synth_Ib_RNA-bd_2"/>
</dbReference>
<dbReference type="SUPFAM" id="SSF52374">
    <property type="entry name" value="Nucleotidylyl transferase"/>
    <property type="match status" value="1"/>
</dbReference>
<evidence type="ECO:0000256" key="1">
    <source>
        <dbReference type="ARBA" id="ARBA00005594"/>
    </source>
</evidence>
<evidence type="ECO:0000256" key="5">
    <source>
        <dbReference type="ARBA" id="ARBA00022840"/>
    </source>
</evidence>
<evidence type="ECO:0000256" key="10">
    <source>
        <dbReference type="RuleBase" id="RU363037"/>
    </source>
</evidence>
<dbReference type="CDD" id="cd00807">
    <property type="entry name" value="GlnRS_core"/>
    <property type="match status" value="1"/>
</dbReference>